<feature type="transmembrane region" description="Helical" evidence="1">
    <location>
        <begin position="38"/>
        <end position="62"/>
    </location>
</feature>
<reference evidence="3 4" key="1">
    <citation type="submission" date="2023-03" db="EMBL/GenBank/DDBJ databases">
        <title>Bacillus Genome Sequencing.</title>
        <authorList>
            <person name="Dunlap C."/>
        </authorList>
    </citation>
    <scope>NUCLEOTIDE SEQUENCE [LARGE SCALE GENOMIC DNA]</scope>
    <source>
        <strain evidence="3 4">B-23453</strain>
    </source>
</reference>
<evidence type="ECO:0000313" key="4">
    <source>
        <dbReference type="Proteomes" id="UP001341444"/>
    </source>
</evidence>
<feature type="transmembrane region" description="Helical" evidence="1">
    <location>
        <begin position="12"/>
        <end position="32"/>
    </location>
</feature>
<evidence type="ECO:0000259" key="2">
    <source>
        <dbReference type="Pfam" id="PF06713"/>
    </source>
</evidence>
<dbReference type="InterPro" id="IPR009589">
    <property type="entry name" value="PH_YyaB-like"/>
</dbReference>
<dbReference type="RefSeq" id="WP_066263902.1">
    <property type="nucleotide sequence ID" value="NZ_JARMAB010000020.1"/>
</dbReference>
<dbReference type="Proteomes" id="UP001341444">
    <property type="component" value="Unassembled WGS sequence"/>
</dbReference>
<accession>A0ABU6MIJ1</accession>
<keyword evidence="1" id="KW-0472">Membrane</keyword>
<keyword evidence="1" id="KW-0812">Transmembrane</keyword>
<dbReference type="Pfam" id="PF06713">
    <property type="entry name" value="bPH_4"/>
    <property type="match status" value="1"/>
</dbReference>
<feature type="domain" description="Uncharacterized protein YyaB-like PH" evidence="2">
    <location>
        <begin position="62"/>
        <end position="139"/>
    </location>
</feature>
<evidence type="ECO:0000313" key="3">
    <source>
        <dbReference type="EMBL" id="MED1204119.1"/>
    </source>
</evidence>
<protein>
    <submittedName>
        <fullName evidence="3">PH domain-containing protein</fullName>
    </submittedName>
</protein>
<name>A0ABU6MIJ1_9BACI</name>
<gene>
    <name evidence="3" type="ORF">P4T90_13760</name>
</gene>
<keyword evidence="4" id="KW-1185">Reference proteome</keyword>
<keyword evidence="1" id="KW-1133">Transmembrane helix</keyword>
<evidence type="ECO:0000256" key="1">
    <source>
        <dbReference type="SAM" id="Phobius"/>
    </source>
</evidence>
<comment type="caution">
    <text evidence="3">The sequence shown here is derived from an EMBL/GenBank/DDBJ whole genome shotgun (WGS) entry which is preliminary data.</text>
</comment>
<dbReference type="EMBL" id="JARMAB010000020">
    <property type="protein sequence ID" value="MED1204119.1"/>
    <property type="molecule type" value="Genomic_DNA"/>
</dbReference>
<proteinExistence type="predicted"/>
<organism evidence="3 4">
    <name type="scientific">Heyndrickxia acidicola</name>
    <dbReference type="NCBI Taxonomy" id="209389"/>
    <lineage>
        <taxon>Bacteria</taxon>
        <taxon>Bacillati</taxon>
        <taxon>Bacillota</taxon>
        <taxon>Bacilli</taxon>
        <taxon>Bacillales</taxon>
        <taxon>Bacillaceae</taxon>
        <taxon>Heyndrickxia</taxon>
    </lineage>
</organism>
<sequence>MVFRSKIDSFFIIIMAISVSLLGAALFIPFFMDQYKTLIDGVIVACLFLFASGIILWSAFFIKYELREQYLFVRGGPFKGRIPYKDIEKVHSTREIFAGYRLLSAREGLEVFYKTAGLGSVKISPKEQERFLLELEKRCPKINIQL</sequence>